<feature type="transmembrane region" description="Helical" evidence="5">
    <location>
        <begin position="65"/>
        <end position="83"/>
    </location>
</feature>
<proteinExistence type="predicted"/>
<feature type="transmembrane region" description="Helical" evidence="5">
    <location>
        <begin position="133"/>
        <end position="157"/>
    </location>
</feature>
<evidence type="ECO:0000256" key="1">
    <source>
        <dbReference type="ARBA" id="ARBA00022475"/>
    </source>
</evidence>
<keyword evidence="7" id="KW-1185">Reference proteome</keyword>
<evidence type="ECO:0000256" key="2">
    <source>
        <dbReference type="ARBA" id="ARBA00022692"/>
    </source>
</evidence>
<reference evidence="6 7" key="1">
    <citation type="journal article" date="2011" name="EMBO J.">
        <title>Structural diversity of bacterial flagellar motors.</title>
        <authorList>
            <person name="Chen S."/>
            <person name="Beeby M."/>
            <person name="Murphy G.E."/>
            <person name="Leadbetter J.R."/>
            <person name="Hendrixson D.R."/>
            <person name="Briegel A."/>
            <person name="Li Z."/>
            <person name="Shi J."/>
            <person name="Tocheva E.I."/>
            <person name="Muller A."/>
            <person name="Dobro M.J."/>
            <person name="Jensen G.J."/>
        </authorList>
    </citation>
    <scope>NUCLEOTIDE SEQUENCE [LARGE SCALE GENOMIC DNA]</scope>
    <source>
        <strain evidence="6 7">DSM 6540</strain>
    </source>
</reference>
<dbReference type="PANTHER" id="PTHR35529">
    <property type="entry name" value="MANGANESE EFFLUX PUMP MNTP-RELATED"/>
    <property type="match status" value="1"/>
</dbReference>
<organism evidence="6 7">
    <name type="scientific">Acetonema longum DSM 6540</name>
    <dbReference type="NCBI Taxonomy" id="1009370"/>
    <lineage>
        <taxon>Bacteria</taxon>
        <taxon>Bacillati</taxon>
        <taxon>Bacillota</taxon>
        <taxon>Negativicutes</taxon>
        <taxon>Acetonemataceae</taxon>
        <taxon>Acetonema</taxon>
    </lineage>
</organism>
<dbReference type="eggNOG" id="COG1971">
    <property type="taxonomic scope" value="Bacteria"/>
</dbReference>
<dbReference type="InterPro" id="IPR003810">
    <property type="entry name" value="Mntp/YtaF"/>
</dbReference>
<keyword evidence="2 5" id="KW-0812">Transmembrane</keyword>
<keyword evidence="1" id="KW-1003">Cell membrane</keyword>
<feature type="transmembrane region" description="Helical" evidence="5">
    <location>
        <begin position="33"/>
        <end position="53"/>
    </location>
</feature>
<evidence type="ECO:0000313" key="7">
    <source>
        <dbReference type="Proteomes" id="UP000003240"/>
    </source>
</evidence>
<feature type="transmembrane region" description="Helical" evidence="5">
    <location>
        <begin position="6"/>
        <end position="26"/>
    </location>
</feature>
<keyword evidence="3 5" id="KW-1133">Transmembrane helix</keyword>
<dbReference type="EMBL" id="AFGF01000170">
    <property type="protein sequence ID" value="EGO62764.1"/>
    <property type="molecule type" value="Genomic_DNA"/>
</dbReference>
<dbReference type="RefSeq" id="WP_004097687.1">
    <property type="nucleotide sequence ID" value="NZ_AFGF01000170.1"/>
</dbReference>
<accession>F7NMG6</accession>
<dbReference type="AlphaFoldDB" id="F7NMG6"/>
<evidence type="ECO:0000256" key="5">
    <source>
        <dbReference type="SAM" id="Phobius"/>
    </source>
</evidence>
<dbReference type="Pfam" id="PF02659">
    <property type="entry name" value="Mntp"/>
    <property type="match status" value="2"/>
</dbReference>
<gene>
    <name evidence="6" type="ORF">ALO_16482</name>
</gene>
<evidence type="ECO:0000313" key="6">
    <source>
        <dbReference type="EMBL" id="EGO62764.1"/>
    </source>
</evidence>
<evidence type="ECO:0000256" key="4">
    <source>
        <dbReference type="ARBA" id="ARBA00023136"/>
    </source>
</evidence>
<feature type="transmembrane region" description="Helical" evidence="5">
    <location>
        <begin position="192"/>
        <end position="209"/>
    </location>
</feature>
<sequence>MNILYVIFLALAVSLDSFVAGATYGIRQIRMPAVALTVVGVITMICTGVAMLLAEGFGNFIDPHVAAIIGAVLLLCIGLFSIFQEYLTRNVGPYAPDSSQKITIRIGKLLIHIMADPEAVDFDRSKSISVSEAMMLGLALGLDNMVATFAACLLGILPLYTPIVMGMIQALLILLGIHAAIRFMPDRIKKKFPYFSGAMLVLMGIVRLVK</sequence>
<dbReference type="PANTHER" id="PTHR35529:SF2">
    <property type="entry name" value="SPORULATION PROTEIN YTAF-RELATED"/>
    <property type="match status" value="1"/>
</dbReference>
<evidence type="ECO:0000256" key="3">
    <source>
        <dbReference type="ARBA" id="ARBA00022989"/>
    </source>
</evidence>
<protein>
    <submittedName>
        <fullName evidence="6">Integral membrane protein</fullName>
    </submittedName>
</protein>
<keyword evidence="4 5" id="KW-0472">Membrane</keyword>
<comment type="caution">
    <text evidence="6">The sequence shown here is derived from an EMBL/GenBank/DDBJ whole genome shotgun (WGS) entry which is preliminary data.</text>
</comment>
<dbReference type="Proteomes" id="UP000003240">
    <property type="component" value="Unassembled WGS sequence"/>
</dbReference>
<dbReference type="STRING" id="1009370.ALO_16482"/>
<feature type="transmembrane region" description="Helical" evidence="5">
    <location>
        <begin position="163"/>
        <end position="180"/>
    </location>
</feature>
<name>F7NMG6_9FIRM</name>